<keyword evidence="1" id="KW-0472">Membrane</keyword>
<name>A0A1J0A3T5_9ENTE</name>
<dbReference type="KEGG" id="vte:BHY08_01380"/>
<dbReference type="EMBL" id="CP017267">
    <property type="protein sequence ID" value="APB30595.1"/>
    <property type="molecule type" value="Genomic_DNA"/>
</dbReference>
<feature type="transmembrane region" description="Helical" evidence="1">
    <location>
        <begin position="117"/>
        <end position="138"/>
    </location>
</feature>
<feature type="transmembrane region" description="Helical" evidence="1">
    <location>
        <begin position="53"/>
        <end position="73"/>
    </location>
</feature>
<feature type="transmembrane region" description="Helical" evidence="1">
    <location>
        <begin position="7"/>
        <end position="24"/>
    </location>
</feature>
<proteinExistence type="predicted"/>
<feature type="transmembrane region" description="Helical" evidence="1">
    <location>
        <begin position="30"/>
        <end position="46"/>
    </location>
</feature>
<dbReference type="STRING" id="519472.BHY08_01380"/>
<dbReference type="Proteomes" id="UP000191200">
    <property type="component" value="Chromosome"/>
</dbReference>
<dbReference type="Gene3D" id="1.10.1760.20">
    <property type="match status" value="1"/>
</dbReference>
<dbReference type="AlphaFoldDB" id="A0A1J0A3T5"/>
<accession>A0A1J0A3T5</accession>
<keyword evidence="3" id="KW-1185">Reference proteome</keyword>
<dbReference type="InterPro" id="IPR012651">
    <property type="entry name" value="Thia_Transptr_ThiT"/>
</dbReference>
<reference evidence="2 3" key="1">
    <citation type="submission" date="2016-09" db="EMBL/GenBank/DDBJ databases">
        <title>Vagococcus teuberi sp. nov., isolated from the Malian artisanal sour milk fene.</title>
        <authorList>
            <person name="Wullschleger S."/>
            <person name="Seifert C."/>
            <person name="Baumgartner S."/>
            <person name="Lacroix C."/>
            <person name="Bonfoh B."/>
            <person name="Stevens M.J."/>
            <person name="Meile L."/>
        </authorList>
    </citation>
    <scope>NUCLEOTIDE SEQUENCE [LARGE SCALE GENOMIC DNA]</scope>
    <source>
        <strain evidence="2 3">DSM 21459</strain>
    </source>
</reference>
<protein>
    <submittedName>
        <fullName evidence="2">Energy-coupled thiamine transporter ThiT</fullName>
    </submittedName>
</protein>
<dbReference type="Pfam" id="PF09515">
    <property type="entry name" value="Thia_YuaJ"/>
    <property type="match status" value="1"/>
</dbReference>
<dbReference type="OrthoDB" id="9795813at2"/>
<feature type="transmembrane region" description="Helical" evidence="1">
    <location>
        <begin position="150"/>
        <end position="174"/>
    </location>
</feature>
<evidence type="ECO:0000313" key="3">
    <source>
        <dbReference type="Proteomes" id="UP000191200"/>
    </source>
</evidence>
<keyword evidence="1" id="KW-1133">Transmembrane helix</keyword>
<feature type="transmembrane region" description="Helical" evidence="1">
    <location>
        <begin position="79"/>
        <end position="96"/>
    </location>
</feature>
<evidence type="ECO:0000313" key="2">
    <source>
        <dbReference type="EMBL" id="APB30595.1"/>
    </source>
</evidence>
<evidence type="ECO:0000256" key="1">
    <source>
        <dbReference type="SAM" id="Phobius"/>
    </source>
</evidence>
<dbReference type="GO" id="GO:0005886">
    <property type="term" value="C:plasma membrane"/>
    <property type="evidence" value="ECO:0007669"/>
    <property type="project" value="InterPro"/>
</dbReference>
<sequence length="186" mass="20307">MSKRSRIILEGTIVAALSMALSFIPLNIGTGFSVSLGMIPLTLFALRRGTVPGVYAGLIWGLLHFLMGQVYFLTVSQVIIEYIFAFAAAGFSGVFSKKLQTALKTNPSSAWKYVVSGTFFGTLIRYIFHFIAGFIFWGKYAIWGLSPVTYSLVANGISGFLTGLATVIVLLLILNKNKSLFMPKDN</sequence>
<keyword evidence="1" id="KW-0812">Transmembrane</keyword>
<dbReference type="RefSeq" id="WP_071456163.1">
    <property type="nucleotide sequence ID" value="NZ_CP017267.1"/>
</dbReference>
<gene>
    <name evidence="2" type="ORF">BHY08_01380</name>
</gene>
<organism evidence="2 3">
    <name type="scientific">Vagococcus teuberi</name>
    <dbReference type="NCBI Taxonomy" id="519472"/>
    <lineage>
        <taxon>Bacteria</taxon>
        <taxon>Bacillati</taxon>
        <taxon>Bacillota</taxon>
        <taxon>Bacilli</taxon>
        <taxon>Lactobacillales</taxon>
        <taxon>Enterococcaceae</taxon>
        <taxon>Vagococcus</taxon>
    </lineage>
</organism>
<dbReference type="NCBIfam" id="TIGR02357">
    <property type="entry name" value="ECF_ThiT_YuaJ"/>
    <property type="match status" value="1"/>
</dbReference>
<dbReference type="GO" id="GO:0015234">
    <property type="term" value="F:thiamine transmembrane transporter activity"/>
    <property type="evidence" value="ECO:0007669"/>
    <property type="project" value="InterPro"/>
</dbReference>